<evidence type="ECO:0000256" key="6">
    <source>
        <dbReference type="ARBA" id="ARBA00023146"/>
    </source>
</evidence>
<dbReference type="SUPFAM" id="SSF55174">
    <property type="entry name" value="Alpha-L RNA-binding motif"/>
    <property type="match status" value="1"/>
</dbReference>
<dbReference type="GO" id="GO:0004831">
    <property type="term" value="F:tyrosine-tRNA ligase activity"/>
    <property type="evidence" value="ECO:0007669"/>
    <property type="project" value="UniProtKB-UniRule"/>
</dbReference>
<keyword evidence="6 10" id="KW-0030">Aminoacyl-tRNA synthetase</keyword>
<evidence type="ECO:0000313" key="13">
    <source>
        <dbReference type="Proteomes" id="UP000228689"/>
    </source>
</evidence>
<dbReference type="GO" id="GO:0006437">
    <property type="term" value="P:tyrosyl-tRNA aminoacylation"/>
    <property type="evidence" value="ECO:0007669"/>
    <property type="project" value="UniProtKB-UniRule"/>
</dbReference>
<comment type="catalytic activity">
    <reaction evidence="7">
        <text>tRNA(Tyr) + L-tyrosine + ATP = L-tyrosyl-tRNA(Tyr) + AMP + diphosphate + H(+)</text>
        <dbReference type="Rhea" id="RHEA:10220"/>
        <dbReference type="Rhea" id="RHEA-COMP:9706"/>
        <dbReference type="Rhea" id="RHEA-COMP:9707"/>
        <dbReference type="ChEBI" id="CHEBI:15378"/>
        <dbReference type="ChEBI" id="CHEBI:30616"/>
        <dbReference type="ChEBI" id="CHEBI:33019"/>
        <dbReference type="ChEBI" id="CHEBI:58315"/>
        <dbReference type="ChEBI" id="CHEBI:78442"/>
        <dbReference type="ChEBI" id="CHEBI:78536"/>
        <dbReference type="ChEBI" id="CHEBI:456215"/>
        <dbReference type="EC" id="6.1.1.1"/>
    </reaction>
</comment>
<dbReference type="EMBL" id="PFMC01000059">
    <property type="protein sequence ID" value="PIY94712.1"/>
    <property type="molecule type" value="Genomic_DNA"/>
</dbReference>
<evidence type="ECO:0000259" key="11">
    <source>
        <dbReference type="Pfam" id="PF01479"/>
    </source>
</evidence>
<dbReference type="PROSITE" id="PS50889">
    <property type="entry name" value="S4"/>
    <property type="match status" value="1"/>
</dbReference>
<evidence type="ECO:0000256" key="10">
    <source>
        <dbReference type="RuleBase" id="RU363036"/>
    </source>
</evidence>
<dbReference type="InterPro" id="IPR014729">
    <property type="entry name" value="Rossmann-like_a/b/a_fold"/>
</dbReference>
<dbReference type="InterPro" id="IPR024088">
    <property type="entry name" value="Tyr-tRNA-ligase_bac-type"/>
</dbReference>
<dbReference type="Pfam" id="PF01479">
    <property type="entry name" value="S4"/>
    <property type="match status" value="1"/>
</dbReference>
<keyword evidence="3 10" id="KW-0547">Nucleotide-binding</keyword>
<comment type="caution">
    <text evidence="12">The sequence shown here is derived from an EMBL/GenBank/DDBJ whole genome shotgun (WGS) entry which is preliminary data.</text>
</comment>
<dbReference type="InterPro" id="IPR002307">
    <property type="entry name" value="Tyr-tRNA-ligase"/>
</dbReference>
<dbReference type="InterPro" id="IPR002942">
    <property type="entry name" value="S4_RNA-bd"/>
</dbReference>
<dbReference type="InterPro" id="IPR036986">
    <property type="entry name" value="S4_RNA-bd_sf"/>
</dbReference>
<evidence type="ECO:0000256" key="2">
    <source>
        <dbReference type="ARBA" id="ARBA00022598"/>
    </source>
</evidence>
<dbReference type="SUPFAM" id="SSF52374">
    <property type="entry name" value="Nucleotidylyl transferase"/>
    <property type="match status" value="1"/>
</dbReference>
<dbReference type="Proteomes" id="UP000228689">
    <property type="component" value="Unassembled WGS sequence"/>
</dbReference>
<gene>
    <name evidence="12" type="ORF">COY67_02235</name>
</gene>
<comment type="similarity">
    <text evidence="10">Belongs to the class-I aminoacyl-tRNA synthetase family.</text>
</comment>
<evidence type="ECO:0000256" key="8">
    <source>
        <dbReference type="NCBIfam" id="TIGR00234"/>
    </source>
</evidence>
<evidence type="ECO:0000313" key="12">
    <source>
        <dbReference type="EMBL" id="PIY94712.1"/>
    </source>
</evidence>
<dbReference type="AlphaFoldDB" id="A0A2M7RDX3"/>
<dbReference type="PANTHER" id="PTHR11766">
    <property type="entry name" value="TYROSYL-TRNA SYNTHETASE"/>
    <property type="match status" value="1"/>
</dbReference>
<reference evidence="13" key="1">
    <citation type="submission" date="2017-09" db="EMBL/GenBank/DDBJ databases">
        <title>Depth-based differentiation of microbial function through sediment-hosted aquifers and enrichment of novel symbionts in the deep terrestrial subsurface.</title>
        <authorList>
            <person name="Probst A.J."/>
            <person name="Ladd B."/>
            <person name="Jarett J.K."/>
            <person name="Geller-Mcgrath D.E."/>
            <person name="Sieber C.M.K."/>
            <person name="Emerson J.B."/>
            <person name="Anantharaman K."/>
            <person name="Thomas B.C."/>
            <person name="Malmstrom R."/>
            <person name="Stieglmeier M."/>
            <person name="Klingl A."/>
            <person name="Woyke T."/>
            <person name="Ryan C.M."/>
            <person name="Banfield J.F."/>
        </authorList>
    </citation>
    <scope>NUCLEOTIDE SEQUENCE [LARGE SCALE GENOMIC DNA]</scope>
</reference>
<name>A0A2M7RDX3_9BACT</name>
<dbReference type="EC" id="6.1.1.1" evidence="1 8"/>
<keyword evidence="2 10" id="KW-0436">Ligase</keyword>
<proteinExistence type="inferred from homology"/>
<evidence type="ECO:0000256" key="3">
    <source>
        <dbReference type="ARBA" id="ARBA00022741"/>
    </source>
</evidence>
<keyword evidence="4 10" id="KW-0067">ATP-binding</keyword>
<evidence type="ECO:0000256" key="7">
    <source>
        <dbReference type="ARBA" id="ARBA00048248"/>
    </source>
</evidence>
<dbReference type="InterPro" id="IPR002305">
    <property type="entry name" value="aa-tRNA-synth_Ic"/>
</dbReference>
<dbReference type="Gene3D" id="3.10.290.10">
    <property type="entry name" value="RNA-binding S4 domain"/>
    <property type="match status" value="1"/>
</dbReference>
<dbReference type="NCBIfam" id="TIGR00234">
    <property type="entry name" value="tyrS"/>
    <property type="match status" value="1"/>
</dbReference>
<dbReference type="Gene3D" id="1.10.240.10">
    <property type="entry name" value="Tyrosyl-Transfer RNA Synthetase"/>
    <property type="match status" value="1"/>
</dbReference>
<dbReference type="PRINTS" id="PR01040">
    <property type="entry name" value="TRNASYNTHTYR"/>
</dbReference>
<sequence length="392" mass="44896">MAISTDIKKINELLSRGIEEVIDKSQLEKKLKSGKQLRIKLGIDPTSPNIHIGRAVPLFKLRDFQELGHKIVLIIGDFTGVIGDTSDKDSERPMLTEKEVKQNLKSYIQQAEKVINIKKCEVHYNSEWLGKLDYHEIGRQANVFSLNEFISRENIKKRLDAGKHISLRELLYPLMQGYDSVAIKADVEIGGTDQRFNLLAGWELQRYYGQEPQDIITNPLIEGLDGRKMSSSWGNTINLFDSANEMFGKVMSLKDELIIKYFTLTTRVSIAEIEKYQKELTSGNPRDYKIKLAFEIVRFYHSESDAKKAQEYFIKTFSKKETPETMPEIKPSNYDIITAIVESGLSPTKSEARRVIEQKGVKLNEAVVDDIKQKIQKGDVIQKGKRFFIRIS</sequence>
<dbReference type="PANTHER" id="PTHR11766:SF1">
    <property type="entry name" value="TYROSINE--TRNA LIGASE"/>
    <property type="match status" value="1"/>
</dbReference>
<dbReference type="Gene3D" id="3.40.50.620">
    <property type="entry name" value="HUPs"/>
    <property type="match status" value="1"/>
</dbReference>
<evidence type="ECO:0000256" key="5">
    <source>
        <dbReference type="ARBA" id="ARBA00022917"/>
    </source>
</evidence>
<dbReference type="GO" id="GO:0005829">
    <property type="term" value="C:cytosol"/>
    <property type="evidence" value="ECO:0007669"/>
    <property type="project" value="TreeGrafter"/>
</dbReference>
<dbReference type="CDD" id="cd00165">
    <property type="entry name" value="S4"/>
    <property type="match status" value="1"/>
</dbReference>
<keyword evidence="5 10" id="KW-0648">Protein biosynthesis</keyword>
<dbReference type="GO" id="GO:0003723">
    <property type="term" value="F:RNA binding"/>
    <property type="evidence" value="ECO:0007669"/>
    <property type="project" value="UniProtKB-KW"/>
</dbReference>
<organism evidence="12 13">
    <name type="scientific">Candidatus Komeilibacteria bacterium CG_4_10_14_0_8_um_filter_37_78</name>
    <dbReference type="NCBI Taxonomy" id="1974471"/>
    <lineage>
        <taxon>Bacteria</taxon>
        <taxon>Candidatus Komeiliibacteriota</taxon>
    </lineage>
</organism>
<accession>A0A2M7RDX3</accession>
<evidence type="ECO:0000256" key="4">
    <source>
        <dbReference type="ARBA" id="ARBA00022840"/>
    </source>
</evidence>
<keyword evidence="9" id="KW-0694">RNA-binding</keyword>
<evidence type="ECO:0000256" key="1">
    <source>
        <dbReference type="ARBA" id="ARBA00013160"/>
    </source>
</evidence>
<feature type="domain" description="RNA-binding S4" evidence="11">
    <location>
        <begin position="340"/>
        <end position="381"/>
    </location>
</feature>
<dbReference type="GO" id="GO:0005524">
    <property type="term" value="F:ATP binding"/>
    <property type="evidence" value="ECO:0007669"/>
    <property type="project" value="UniProtKB-KW"/>
</dbReference>
<dbReference type="CDD" id="cd00805">
    <property type="entry name" value="TyrRS_core"/>
    <property type="match status" value="1"/>
</dbReference>
<protein>
    <recommendedName>
        <fullName evidence="1 8">Tyrosine--tRNA ligase</fullName>
        <ecNumber evidence="1 8">6.1.1.1</ecNumber>
    </recommendedName>
</protein>
<dbReference type="Pfam" id="PF00579">
    <property type="entry name" value="tRNA-synt_1b"/>
    <property type="match status" value="1"/>
</dbReference>
<evidence type="ECO:0000256" key="9">
    <source>
        <dbReference type="PROSITE-ProRule" id="PRU00182"/>
    </source>
</evidence>